<dbReference type="Proteomes" id="UP000807353">
    <property type="component" value="Unassembled WGS sequence"/>
</dbReference>
<feature type="compositionally biased region" description="Polar residues" evidence="1">
    <location>
        <begin position="221"/>
        <end position="241"/>
    </location>
</feature>
<feature type="compositionally biased region" description="Low complexity" evidence="1">
    <location>
        <begin position="168"/>
        <end position="186"/>
    </location>
</feature>
<dbReference type="AlphaFoldDB" id="A0A9P6CIK8"/>
<feature type="compositionally biased region" description="Acidic residues" evidence="1">
    <location>
        <begin position="260"/>
        <end position="272"/>
    </location>
</feature>
<reference evidence="2" key="1">
    <citation type="submission" date="2020-11" db="EMBL/GenBank/DDBJ databases">
        <authorList>
            <consortium name="DOE Joint Genome Institute"/>
            <person name="Ahrendt S."/>
            <person name="Riley R."/>
            <person name="Andreopoulos W."/>
            <person name="Labutti K."/>
            <person name="Pangilinan J."/>
            <person name="Ruiz-Duenas F.J."/>
            <person name="Barrasa J.M."/>
            <person name="Sanchez-Garcia M."/>
            <person name="Camarero S."/>
            <person name="Miyauchi S."/>
            <person name="Serrano A."/>
            <person name="Linde D."/>
            <person name="Babiker R."/>
            <person name="Drula E."/>
            <person name="Ayuso-Fernandez I."/>
            <person name="Pacheco R."/>
            <person name="Padilla G."/>
            <person name="Ferreira P."/>
            <person name="Barriuso J."/>
            <person name="Kellner H."/>
            <person name="Castanera R."/>
            <person name="Alfaro M."/>
            <person name="Ramirez L."/>
            <person name="Pisabarro A.G."/>
            <person name="Kuo A."/>
            <person name="Tritt A."/>
            <person name="Lipzen A."/>
            <person name="He G."/>
            <person name="Yan M."/>
            <person name="Ng V."/>
            <person name="Cullen D."/>
            <person name="Martin F."/>
            <person name="Rosso M.-N."/>
            <person name="Henrissat B."/>
            <person name="Hibbett D."/>
            <person name="Martinez A.T."/>
            <person name="Grigoriev I.V."/>
        </authorList>
    </citation>
    <scope>NUCLEOTIDE SEQUENCE</scope>
    <source>
        <strain evidence="2">CBS 247.69</strain>
    </source>
</reference>
<feature type="compositionally biased region" description="Basic and acidic residues" evidence="1">
    <location>
        <begin position="242"/>
        <end position="258"/>
    </location>
</feature>
<accession>A0A9P6CIK8</accession>
<name>A0A9P6CIK8_9AGAR</name>
<dbReference type="OrthoDB" id="3358861at2759"/>
<feature type="compositionally biased region" description="Polar residues" evidence="1">
    <location>
        <begin position="344"/>
        <end position="361"/>
    </location>
</feature>
<comment type="caution">
    <text evidence="2">The sequence shown here is derived from an EMBL/GenBank/DDBJ whole genome shotgun (WGS) entry which is preliminary data.</text>
</comment>
<dbReference type="EMBL" id="MU150236">
    <property type="protein sequence ID" value="KAF9467482.1"/>
    <property type="molecule type" value="Genomic_DNA"/>
</dbReference>
<organism evidence="2 3">
    <name type="scientific">Collybia nuda</name>
    <dbReference type="NCBI Taxonomy" id="64659"/>
    <lineage>
        <taxon>Eukaryota</taxon>
        <taxon>Fungi</taxon>
        <taxon>Dikarya</taxon>
        <taxon>Basidiomycota</taxon>
        <taxon>Agaricomycotina</taxon>
        <taxon>Agaricomycetes</taxon>
        <taxon>Agaricomycetidae</taxon>
        <taxon>Agaricales</taxon>
        <taxon>Tricholomatineae</taxon>
        <taxon>Clitocybaceae</taxon>
        <taxon>Collybia</taxon>
    </lineage>
</organism>
<feature type="compositionally biased region" description="Low complexity" evidence="1">
    <location>
        <begin position="60"/>
        <end position="96"/>
    </location>
</feature>
<feature type="compositionally biased region" description="Low complexity" evidence="1">
    <location>
        <begin position="322"/>
        <end position="331"/>
    </location>
</feature>
<proteinExistence type="predicted"/>
<keyword evidence="3" id="KW-1185">Reference proteome</keyword>
<protein>
    <submittedName>
        <fullName evidence="2">Uncharacterized protein</fullName>
    </submittedName>
</protein>
<feature type="compositionally biased region" description="Basic residues" evidence="1">
    <location>
        <begin position="447"/>
        <end position="465"/>
    </location>
</feature>
<feature type="compositionally biased region" description="Basic and acidic residues" evidence="1">
    <location>
        <begin position="14"/>
        <end position="30"/>
    </location>
</feature>
<feature type="compositionally biased region" description="Low complexity" evidence="1">
    <location>
        <begin position="412"/>
        <end position="423"/>
    </location>
</feature>
<sequence>MRMSEVVKAPAKVGRKELVELEREEKERGRAGAGNVGVPELEVPRAPGSVFDLPAIGEATPTSTPGSTSTSNSNHTPIQTPAQTSTSISTSTPSQTGMLEAPKQARRPAVSPLRSALRNSSRTPSPMLGHAPAPAAVADRASSPARTSGSGVSGSSGPGRAPSPAPVSIPGRAPSPASSSTHASTSMRAGTTVPRAPSRSPPGPTPESSDIGVMGRAPGSVSVSPTSKPQEKSASVNTVPTQRHEDGGKSKDKGKGIEEAVVDEESSDDDDGASVSSYETGYEVFFGGDDEEETIPGPTTFPAQVLAQAPPPPSHEHDYAKTAPAQPTQAPLQNGSAHHPPRSDVSTSTISGEARGTTSELEPTRRRKSVRVSLQPTFSPTPPAIEDDDENYEQHVPWGRAAGSGVGKGKGKAQTGKGAGTVAPGDSGTMVDMWQDSSEEDVEYSRAKRLLSRVGRKEKKKKAAA</sequence>
<feature type="compositionally biased region" description="Low complexity" evidence="1">
    <location>
        <begin position="131"/>
        <end position="150"/>
    </location>
</feature>
<evidence type="ECO:0000256" key="1">
    <source>
        <dbReference type="SAM" id="MobiDB-lite"/>
    </source>
</evidence>
<evidence type="ECO:0000313" key="3">
    <source>
        <dbReference type="Proteomes" id="UP000807353"/>
    </source>
</evidence>
<evidence type="ECO:0000313" key="2">
    <source>
        <dbReference type="EMBL" id="KAF9467482.1"/>
    </source>
</evidence>
<feature type="region of interest" description="Disordered" evidence="1">
    <location>
        <begin position="1"/>
        <end position="465"/>
    </location>
</feature>
<gene>
    <name evidence="2" type="ORF">BDZ94DRAFT_1248223</name>
</gene>